<dbReference type="EMBL" id="BAAAWD010000006">
    <property type="protein sequence ID" value="GAA2993280.1"/>
    <property type="molecule type" value="Genomic_DNA"/>
</dbReference>
<accession>A0ABN3XSR7</accession>
<evidence type="ECO:0000259" key="2">
    <source>
        <dbReference type="SMART" id="SM00331"/>
    </source>
</evidence>
<reference evidence="3 4" key="1">
    <citation type="journal article" date="2019" name="Int. J. Syst. Evol. Microbiol.">
        <title>The Global Catalogue of Microorganisms (GCM) 10K type strain sequencing project: providing services to taxonomists for standard genome sequencing and annotation.</title>
        <authorList>
            <consortium name="The Broad Institute Genomics Platform"/>
            <consortium name="The Broad Institute Genome Sequencing Center for Infectious Disease"/>
            <person name="Wu L."/>
            <person name="Ma J."/>
        </authorList>
    </citation>
    <scope>NUCLEOTIDE SEQUENCE [LARGE SCALE GENOMIC DNA]</scope>
    <source>
        <strain evidence="3 4">JCM 3106</strain>
    </source>
</reference>
<dbReference type="Pfam" id="PF07228">
    <property type="entry name" value="SpoIIE"/>
    <property type="match status" value="1"/>
</dbReference>
<evidence type="ECO:0000313" key="4">
    <source>
        <dbReference type="Proteomes" id="UP001499930"/>
    </source>
</evidence>
<protein>
    <submittedName>
        <fullName evidence="3">PP2C family protein-serine/threonine phosphatase</fullName>
    </submittedName>
</protein>
<dbReference type="SUPFAM" id="SSF55781">
    <property type="entry name" value="GAF domain-like"/>
    <property type="match status" value="1"/>
</dbReference>
<dbReference type="PANTHER" id="PTHR43156:SF2">
    <property type="entry name" value="STAGE II SPORULATION PROTEIN E"/>
    <property type="match status" value="1"/>
</dbReference>
<dbReference type="Gene3D" id="3.60.40.10">
    <property type="entry name" value="PPM-type phosphatase domain"/>
    <property type="match status" value="1"/>
</dbReference>
<dbReference type="SMART" id="SM00331">
    <property type="entry name" value="PP2C_SIG"/>
    <property type="match status" value="1"/>
</dbReference>
<keyword evidence="1" id="KW-0378">Hydrolase</keyword>
<feature type="domain" description="PPM-type phosphatase" evidence="2">
    <location>
        <begin position="176"/>
        <end position="387"/>
    </location>
</feature>
<dbReference type="PANTHER" id="PTHR43156">
    <property type="entry name" value="STAGE II SPORULATION PROTEIN E-RELATED"/>
    <property type="match status" value="1"/>
</dbReference>
<dbReference type="InterPro" id="IPR036457">
    <property type="entry name" value="PPM-type-like_dom_sf"/>
</dbReference>
<name>A0ABN3XSR7_9ACTN</name>
<sequence>MAEERLRLAEVLAAAEAAAPMESLDVVARNLRERFGAKRVSFLFVDLIGRELVRVTEQSTVQNKQGAEYIRLDGSDYEDVLRTQEPYSVADGEGGRRVIAPVSNRGDAIGVLEVTVPSLDHDVLEQVAQAAHALAYIIITDRRFTDLYHVRRRTTPTSLAAEIQYRLLPDASCCEAADFTLAAGLVPADDIGGDTYDYALDHENLHVSLTDAMGHDVDAALLATLTVNALRGARRAGADIAEQARQAHQAMLDHGRGAMTTGQLLRIGMDGTGAELVNAGHPWPLRLREGTVTEVTLQIDPPFGIALRGSARGSYRVQRLDLRAGDRLLLITDGMHERGAAAVDLPALLRDTRHQHPRQVVQALVAAVIDACQGHMADDATTVCLDWRGPSPAPGSP</sequence>
<keyword evidence="4" id="KW-1185">Reference proteome</keyword>
<dbReference type="SUPFAM" id="SSF81606">
    <property type="entry name" value="PP2C-like"/>
    <property type="match status" value="1"/>
</dbReference>
<dbReference type="InterPro" id="IPR001932">
    <property type="entry name" value="PPM-type_phosphatase-like_dom"/>
</dbReference>
<gene>
    <name evidence="3" type="ORF">GCM10017559_11920</name>
</gene>
<proteinExistence type="predicted"/>
<dbReference type="RefSeq" id="WP_344889489.1">
    <property type="nucleotide sequence ID" value="NZ_BAAAWD010000006.1"/>
</dbReference>
<evidence type="ECO:0000313" key="3">
    <source>
        <dbReference type="EMBL" id="GAA2993280.1"/>
    </source>
</evidence>
<dbReference type="Proteomes" id="UP001499930">
    <property type="component" value="Unassembled WGS sequence"/>
</dbReference>
<dbReference type="InterPro" id="IPR052016">
    <property type="entry name" value="Bact_Sigma-Reg"/>
</dbReference>
<evidence type="ECO:0000256" key="1">
    <source>
        <dbReference type="ARBA" id="ARBA00022801"/>
    </source>
</evidence>
<organism evidence="3 4">
    <name type="scientific">Streptosporangium longisporum</name>
    <dbReference type="NCBI Taxonomy" id="46187"/>
    <lineage>
        <taxon>Bacteria</taxon>
        <taxon>Bacillati</taxon>
        <taxon>Actinomycetota</taxon>
        <taxon>Actinomycetes</taxon>
        <taxon>Streptosporangiales</taxon>
        <taxon>Streptosporangiaceae</taxon>
        <taxon>Streptosporangium</taxon>
    </lineage>
</organism>
<comment type="caution">
    <text evidence="3">The sequence shown here is derived from an EMBL/GenBank/DDBJ whole genome shotgun (WGS) entry which is preliminary data.</text>
</comment>